<proteinExistence type="predicted"/>
<dbReference type="AlphaFoldDB" id="A0A501QLT5"/>
<dbReference type="InterPro" id="IPR025345">
    <property type="entry name" value="DUF4249"/>
</dbReference>
<dbReference type="Proteomes" id="UP000319175">
    <property type="component" value="Unassembled WGS sequence"/>
</dbReference>
<keyword evidence="1" id="KW-0732">Signal</keyword>
<dbReference type="PROSITE" id="PS51257">
    <property type="entry name" value="PROKAR_LIPOPROTEIN"/>
    <property type="match status" value="1"/>
</dbReference>
<evidence type="ECO:0000313" key="2">
    <source>
        <dbReference type="EMBL" id="TPD73482.1"/>
    </source>
</evidence>
<gene>
    <name evidence="2" type="ORF">FJA49_00965</name>
</gene>
<protein>
    <submittedName>
        <fullName evidence="2">DUF4249 domain-containing protein</fullName>
    </submittedName>
</protein>
<organism evidence="2 3">
    <name type="scientific">Flavobacterium microcysteis</name>
    <dbReference type="NCBI Taxonomy" id="2596891"/>
    <lineage>
        <taxon>Bacteria</taxon>
        <taxon>Pseudomonadati</taxon>
        <taxon>Bacteroidota</taxon>
        <taxon>Flavobacteriia</taxon>
        <taxon>Flavobacteriales</taxon>
        <taxon>Flavobacteriaceae</taxon>
        <taxon>Flavobacterium</taxon>
    </lineage>
</organism>
<sequence>MKNIKYIALLFLSILSFSSCEEVVDVDLKTAPPRLVIDASIDWLKGTDGATQKIKLTTTTGYFQSVIPVVSDATVFVTNTSNTTFTFIETPGTGEYICSDFQPVIGETYVLTVVYNGQTYTATEKMASVPVITRTEQNDEGGFSNDETEVKFYYNDNGQENNFYLSKFETPHLPYPDYDVMDDKFFQGNEMFGLFTHEDFKPGDQLKISLLGISERYYNYMYILIGMAEGAGGGPFQTTPANVRGNIVNQTDRNNYALGYFRVAERTELIYTIQ</sequence>
<name>A0A501QLT5_9FLAO</name>
<accession>A0A501QLT5</accession>
<feature type="chain" id="PRO_5021477082" evidence="1">
    <location>
        <begin position="22"/>
        <end position="274"/>
    </location>
</feature>
<evidence type="ECO:0000256" key="1">
    <source>
        <dbReference type="SAM" id="SignalP"/>
    </source>
</evidence>
<dbReference type="RefSeq" id="WP_139997911.1">
    <property type="nucleotide sequence ID" value="NZ_VFJE01000047.1"/>
</dbReference>
<dbReference type="Pfam" id="PF14054">
    <property type="entry name" value="DUF4249"/>
    <property type="match status" value="1"/>
</dbReference>
<keyword evidence="3" id="KW-1185">Reference proteome</keyword>
<feature type="signal peptide" evidence="1">
    <location>
        <begin position="1"/>
        <end position="21"/>
    </location>
</feature>
<comment type="caution">
    <text evidence="2">The sequence shown here is derived from an EMBL/GenBank/DDBJ whole genome shotgun (WGS) entry which is preliminary data.</text>
</comment>
<evidence type="ECO:0000313" key="3">
    <source>
        <dbReference type="Proteomes" id="UP000319175"/>
    </source>
</evidence>
<reference evidence="2 3" key="1">
    <citation type="submission" date="2019-06" db="EMBL/GenBank/DDBJ databases">
        <title>Flavobacterium sp. MaA-Y11 from geoumgang.</title>
        <authorList>
            <person name="Jeong S."/>
        </authorList>
    </citation>
    <scope>NUCLEOTIDE SEQUENCE [LARGE SCALE GENOMIC DNA]</scope>
    <source>
        <strain evidence="2 3">MaA-Y11</strain>
    </source>
</reference>
<dbReference type="OrthoDB" id="1430047at2"/>
<dbReference type="EMBL" id="VFJE01000047">
    <property type="protein sequence ID" value="TPD73482.1"/>
    <property type="molecule type" value="Genomic_DNA"/>
</dbReference>